<accession>A0A6N2WSU1</accession>
<dbReference type="AlphaFoldDB" id="A0A6N2WSU1"/>
<evidence type="ECO:0000313" key="2">
    <source>
        <dbReference type="EMBL" id="VYT44832.1"/>
    </source>
</evidence>
<reference evidence="2" key="1">
    <citation type="submission" date="2019-11" db="EMBL/GenBank/DDBJ databases">
        <authorList>
            <person name="Feng L."/>
        </authorList>
    </citation>
    <scope>NUCLEOTIDE SEQUENCE</scope>
    <source>
        <strain evidence="2">BcaccaeLFYP20</strain>
    </source>
</reference>
<organism evidence="2">
    <name type="scientific">Bacteroides caccae</name>
    <dbReference type="NCBI Taxonomy" id="47678"/>
    <lineage>
        <taxon>Bacteria</taxon>
        <taxon>Pseudomonadati</taxon>
        <taxon>Bacteroidota</taxon>
        <taxon>Bacteroidia</taxon>
        <taxon>Bacteroidales</taxon>
        <taxon>Bacteroidaceae</taxon>
        <taxon>Bacteroides</taxon>
    </lineage>
</organism>
<protein>
    <submittedName>
        <fullName evidence="2">Uncharacterized protein</fullName>
    </submittedName>
</protein>
<gene>
    <name evidence="2" type="ORF">BCLFYP20_04235</name>
</gene>
<keyword evidence="1" id="KW-0812">Transmembrane</keyword>
<feature type="transmembrane region" description="Helical" evidence="1">
    <location>
        <begin position="20"/>
        <end position="38"/>
    </location>
</feature>
<evidence type="ECO:0000256" key="1">
    <source>
        <dbReference type="SAM" id="Phobius"/>
    </source>
</evidence>
<proteinExistence type="predicted"/>
<keyword evidence="1" id="KW-1133">Transmembrane helix</keyword>
<keyword evidence="1" id="KW-0472">Membrane</keyword>
<name>A0A6N2WSU1_9BACE</name>
<dbReference type="EMBL" id="CACRTB010000038">
    <property type="protein sequence ID" value="VYT44832.1"/>
    <property type="molecule type" value="Genomic_DNA"/>
</dbReference>
<sequence length="42" mass="5011">MTDPDLLFTAKIRNLTENELVVFFVCSVFYQIIFRANMIRLK</sequence>